<evidence type="ECO:0000256" key="6">
    <source>
        <dbReference type="ARBA" id="ARBA00023136"/>
    </source>
</evidence>
<feature type="transmembrane region" description="Helical" evidence="7">
    <location>
        <begin position="84"/>
        <end position="105"/>
    </location>
</feature>
<evidence type="ECO:0000313" key="11">
    <source>
        <dbReference type="Proteomes" id="UP000196710"/>
    </source>
</evidence>
<gene>
    <name evidence="9" type="ORF">ADH66_15560</name>
    <name evidence="10" type="ORF">I5Q82_05935</name>
</gene>
<feature type="transmembrane region" description="Helical" evidence="7">
    <location>
        <begin position="16"/>
        <end position="37"/>
    </location>
</feature>
<name>A0A1Z2XU08_9FIRM</name>
<dbReference type="Gene3D" id="1.10.3720.10">
    <property type="entry name" value="MetI-like"/>
    <property type="match status" value="1"/>
</dbReference>
<evidence type="ECO:0000256" key="2">
    <source>
        <dbReference type="ARBA" id="ARBA00022448"/>
    </source>
</evidence>
<keyword evidence="3" id="KW-1003">Cell membrane</keyword>
<dbReference type="GO" id="GO:0055085">
    <property type="term" value="P:transmembrane transport"/>
    <property type="evidence" value="ECO:0007669"/>
    <property type="project" value="InterPro"/>
</dbReference>
<evidence type="ECO:0000313" key="12">
    <source>
        <dbReference type="Proteomes" id="UP000596035"/>
    </source>
</evidence>
<feature type="transmembrane region" description="Helical" evidence="7">
    <location>
        <begin position="266"/>
        <end position="286"/>
    </location>
</feature>
<feature type="transmembrane region" description="Helical" evidence="7">
    <location>
        <begin position="147"/>
        <end position="168"/>
    </location>
</feature>
<protein>
    <submittedName>
        <fullName evidence="10">Carbohydrate ABC transporter permease</fullName>
    </submittedName>
</protein>
<feature type="transmembrane region" description="Helical" evidence="7">
    <location>
        <begin position="189"/>
        <end position="214"/>
    </location>
</feature>
<evidence type="ECO:0000313" key="10">
    <source>
        <dbReference type="EMBL" id="QQR31213.1"/>
    </source>
</evidence>
<keyword evidence="2 7" id="KW-0813">Transport</keyword>
<evidence type="ECO:0000259" key="8">
    <source>
        <dbReference type="PROSITE" id="PS50928"/>
    </source>
</evidence>
<accession>A0A1Z2XU08</accession>
<dbReference type="PROSITE" id="PS50928">
    <property type="entry name" value="ABC_TM1"/>
    <property type="match status" value="1"/>
</dbReference>
<dbReference type="InterPro" id="IPR035906">
    <property type="entry name" value="MetI-like_sf"/>
</dbReference>
<dbReference type="PANTHER" id="PTHR43744">
    <property type="entry name" value="ABC TRANSPORTER PERMEASE PROTEIN MG189-RELATED-RELATED"/>
    <property type="match status" value="1"/>
</dbReference>
<reference evidence="10 12" key="3">
    <citation type="submission" date="2020-11" db="EMBL/GenBank/DDBJ databases">
        <title>Closed and high quality bacterial genomes of the OMM12 community.</title>
        <authorList>
            <person name="Marbouty M."/>
            <person name="Lamy-Besnier Q."/>
            <person name="Debarbieux L."/>
            <person name="Koszul R."/>
        </authorList>
    </citation>
    <scope>NUCLEOTIDE SEQUENCE [LARGE SCALE GENOMIC DNA]</scope>
    <source>
        <strain evidence="10 12">KB18</strain>
    </source>
</reference>
<organism evidence="10 12">
    <name type="scientific">Acutalibacter muris</name>
    <dbReference type="NCBI Taxonomy" id="1796620"/>
    <lineage>
        <taxon>Bacteria</taxon>
        <taxon>Bacillati</taxon>
        <taxon>Bacillota</taxon>
        <taxon>Clostridia</taxon>
        <taxon>Eubacteriales</taxon>
        <taxon>Acutalibacteraceae</taxon>
        <taxon>Acutalibacter</taxon>
    </lineage>
</organism>
<comment type="similarity">
    <text evidence="7">Belongs to the binding-protein-dependent transport system permease family.</text>
</comment>
<comment type="subcellular location">
    <subcellularLocation>
        <location evidence="1 7">Cell membrane</location>
        <topology evidence="1 7">Multi-pass membrane protein</topology>
    </subcellularLocation>
</comment>
<dbReference type="SUPFAM" id="SSF161098">
    <property type="entry name" value="MetI-like"/>
    <property type="match status" value="1"/>
</dbReference>
<dbReference type="EMBL" id="CP021422">
    <property type="protein sequence ID" value="ASB41947.1"/>
    <property type="molecule type" value="Genomic_DNA"/>
</dbReference>
<proteinExistence type="inferred from homology"/>
<dbReference type="EMBL" id="CP065321">
    <property type="protein sequence ID" value="QQR31213.1"/>
    <property type="molecule type" value="Genomic_DNA"/>
</dbReference>
<reference evidence="11" key="2">
    <citation type="submission" date="2017-05" db="EMBL/GenBank/DDBJ databases">
        <title>Improved OligoMM genomes.</title>
        <authorList>
            <person name="Garzetti D."/>
        </authorList>
    </citation>
    <scope>NUCLEOTIDE SEQUENCE [LARGE SCALE GENOMIC DNA]</scope>
    <source>
        <strain evidence="11">KB18</strain>
    </source>
</reference>
<dbReference type="Proteomes" id="UP000596035">
    <property type="component" value="Chromosome"/>
</dbReference>
<evidence type="ECO:0000313" key="9">
    <source>
        <dbReference type="EMBL" id="ASB41947.1"/>
    </source>
</evidence>
<dbReference type="RefSeq" id="WP_066538933.1">
    <property type="nucleotide sequence ID" value="NZ_CP021422.1"/>
</dbReference>
<evidence type="ECO:0000256" key="1">
    <source>
        <dbReference type="ARBA" id="ARBA00004651"/>
    </source>
</evidence>
<dbReference type="KEGG" id="amur:ADH66_15560"/>
<dbReference type="CDD" id="cd06261">
    <property type="entry name" value="TM_PBP2"/>
    <property type="match status" value="1"/>
</dbReference>
<sequence>MAKNPNVIKEPVFDRVFYAVTFVILLLLLVVIMYPLWFVVMASLSDAQYVNNGTILLYPKGLTWLGYERTFANTKIWTGYGNTILYTVGGTVIGTFCTVVAGYVLSRDDLPGTGFIMKAFVFTMYFQGGTIPFYILINNLGLMNTRFLMIIVSCITVYNIILVRSFCASSLPRDLWEAASIDGCSNIRYVFQMVFPLSKAIIAVIALYIAVGYWNSYFWPMIFLSDTSKLPLQNVLREILLVANMNTQDTGTDPVAAQRLQQMASVIKYSAIVVSTVPIICVYPFIQKYFVQGVMIGSLKG</sequence>
<evidence type="ECO:0000256" key="7">
    <source>
        <dbReference type="RuleBase" id="RU363032"/>
    </source>
</evidence>
<evidence type="ECO:0000256" key="3">
    <source>
        <dbReference type="ARBA" id="ARBA00022475"/>
    </source>
</evidence>
<dbReference type="PANTHER" id="PTHR43744:SF9">
    <property type="entry name" value="POLYGALACTURONAN_RHAMNOGALACTURONAN TRANSPORT SYSTEM PERMEASE PROTEIN YTCP"/>
    <property type="match status" value="1"/>
</dbReference>
<keyword evidence="6 7" id="KW-0472">Membrane</keyword>
<reference evidence="9" key="1">
    <citation type="journal article" date="2017" name="Genome Announc.">
        <title>High-Quality Whole-Genome Sequences of the Oligo-Mouse-Microbiota Bacterial Community.</title>
        <authorList>
            <person name="Garzetti D."/>
            <person name="Brugiroux S."/>
            <person name="Bunk B."/>
            <person name="Pukall R."/>
            <person name="McCoy K.D."/>
            <person name="Macpherson A.J."/>
            <person name="Stecher B."/>
        </authorList>
    </citation>
    <scope>NUCLEOTIDE SEQUENCE</scope>
    <source>
        <strain evidence="9">KB18</strain>
    </source>
</reference>
<dbReference type="Proteomes" id="UP000196710">
    <property type="component" value="Chromosome"/>
</dbReference>
<dbReference type="InterPro" id="IPR000515">
    <property type="entry name" value="MetI-like"/>
</dbReference>
<feature type="transmembrane region" description="Helical" evidence="7">
    <location>
        <begin position="117"/>
        <end position="135"/>
    </location>
</feature>
<dbReference type="AlphaFoldDB" id="A0A1Z2XU08"/>
<evidence type="ECO:0000256" key="4">
    <source>
        <dbReference type="ARBA" id="ARBA00022692"/>
    </source>
</evidence>
<keyword evidence="11" id="KW-1185">Reference proteome</keyword>
<evidence type="ECO:0000256" key="5">
    <source>
        <dbReference type="ARBA" id="ARBA00022989"/>
    </source>
</evidence>
<feature type="domain" description="ABC transmembrane type-1" evidence="8">
    <location>
        <begin position="80"/>
        <end position="273"/>
    </location>
</feature>
<keyword evidence="5 7" id="KW-1133">Transmembrane helix</keyword>
<dbReference type="GO" id="GO:0005886">
    <property type="term" value="C:plasma membrane"/>
    <property type="evidence" value="ECO:0007669"/>
    <property type="project" value="UniProtKB-SubCell"/>
</dbReference>
<dbReference type="Pfam" id="PF00528">
    <property type="entry name" value="BPD_transp_1"/>
    <property type="match status" value="1"/>
</dbReference>
<keyword evidence="4 7" id="KW-0812">Transmembrane</keyword>